<feature type="DNA-binding region" description="H-T-H motif" evidence="4">
    <location>
        <begin position="45"/>
        <end position="64"/>
    </location>
</feature>
<dbReference type="Gene3D" id="1.10.10.60">
    <property type="entry name" value="Homeodomain-like"/>
    <property type="match status" value="1"/>
</dbReference>
<evidence type="ECO:0000256" key="3">
    <source>
        <dbReference type="ARBA" id="ARBA00023163"/>
    </source>
</evidence>
<name>A0ABP7ALM3_9MICO</name>
<evidence type="ECO:0000256" key="2">
    <source>
        <dbReference type="ARBA" id="ARBA00023125"/>
    </source>
</evidence>
<dbReference type="InterPro" id="IPR001647">
    <property type="entry name" value="HTH_TetR"/>
</dbReference>
<dbReference type="PRINTS" id="PR00455">
    <property type="entry name" value="HTHTETR"/>
</dbReference>
<dbReference type="InterPro" id="IPR050109">
    <property type="entry name" value="HTH-type_TetR-like_transc_reg"/>
</dbReference>
<evidence type="ECO:0000256" key="4">
    <source>
        <dbReference type="PROSITE-ProRule" id="PRU00335"/>
    </source>
</evidence>
<feature type="domain" description="HTH tetR-type" evidence="6">
    <location>
        <begin position="22"/>
        <end position="82"/>
    </location>
</feature>
<reference evidence="8" key="1">
    <citation type="journal article" date="2019" name="Int. J. Syst. Evol. Microbiol.">
        <title>The Global Catalogue of Microorganisms (GCM) 10K type strain sequencing project: providing services to taxonomists for standard genome sequencing and annotation.</title>
        <authorList>
            <consortium name="The Broad Institute Genomics Platform"/>
            <consortium name="The Broad Institute Genome Sequencing Center for Infectious Disease"/>
            <person name="Wu L."/>
            <person name="Ma J."/>
        </authorList>
    </citation>
    <scope>NUCLEOTIDE SEQUENCE [LARGE SCALE GENOMIC DNA]</scope>
    <source>
        <strain evidence="8">JCM 16544</strain>
    </source>
</reference>
<comment type="caution">
    <text evidence="7">The sequence shown here is derived from an EMBL/GenBank/DDBJ whole genome shotgun (WGS) entry which is preliminary data.</text>
</comment>
<protein>
    <submittedName>
        <fullName evidence="7">Mycofactocin system transcriptional regulator</fullName>
    </submittedName>
</protein>
<dbReference type="InterPro" id="IPR023851">
    <property type="entry name" value="Tscrpt_reg_TetR-type"/>
</dbReference>
<gene>
    <name evidence="7" type="primary">mftR</name>
    <name evidence="7" type="ORF">GCM10022200_18090</name>
</gene>
<dbReference type="PANTHER" id="PTHR30055:SF238">
    <property type="entry name" value="MYCOFACTOCIN BIOSYNTHESIS TRANSCRIPTIONAL REGULATOR MFTR-RELATED"/>
    <property type="match status" value="1"/>
</dbReference>
<dbReference type="Pfam" id="PF17754">
    <property type="entry name" value="TetR_C_14"/>
    <property type="match status" value="1"/>
</dbReference>
<dbReference type="SUPFAM" id="SSF46689">
    <property type="entry name" value="Homeodomain-like"/>
    <property type="match status" value="1"/>
</dbReference>
<evidence type="ECO:0000256" key="1">
    <source>
        <dbReference type="ARBA" id="ARBA00023015"/>
    </source>
</evidence>
<proteinExistence type="predicted"/>
<dbReference type="EMBL" id="BAAAYU010000005">
    <property type="protein sequence ID" value="GAA3635180.1"/>
    <property type="molecule type" value="Genomic_DNA"/>
</dbReference>
<dbReference type="NCBIfam" id="TIGR03968">
    <property type="entry name" value="mycofact_TetR"/>
    <property type="match status" value="1"/>
</dbReference>
<keyword evidence="8" id="KW-1185">Reference proteome</keyword>
<sequence>MTVDATTQTPGADRPRIGRAPATTHGELSHIALQLFHERGFEETTVDDIVRAAGIGRRTFFRYYRSKNDLPWGDFDHLLDQMRRHLASLPDDLPLRDALRLAVVEFNRFPTDEIPVHRERMRLLLSVPSLMAHSTLRYTEWRQVIAEFAADRLGDHADDLEPRAIAWACLGLSLAAYEQWLANDDADLLHLIDDAFHRLSTTWGSTRG</sequence>
<keyword evidence="1" id="KW-0805">Transcription regulation</keyword>
<dbReference type="Proteomes" id="UP001501697">
    <property type="component" value="Unassembled WGS sequence"/>
</dbReference>
<evidence type="ECO:0000313" key="7">
    <source>
        <dbReference type="EMBL" id="GAA3635180.1"/>
    </source>
</evidence>
<evidence type="ECO:0000259" key="6">
    <source>
        <dbReference type="PROSITE" id="PS50977"/>
    </source>
</evidence>
<dbReference type="InterPro" id="IPR009057">
    <property type="entry name" value="Homeodomain-like_sf"/>
</dbReference>
<evidence type="ECO:0000256" key="5">
    <source>
        <dbReference type="SAM" id="MobiDB-lite"/>
    </source>
</evidence>
<feature type="region of interest" description="Disordered" evidence="5">
    <location>
        <begin position="1"/>
        <end position="23"/>
    </location>
</feature>
<feature type="compositionally biased region" description="Polar residues" evidence="5">
    <location>
        <begin position="1"/>
        <end position="10"/>
    </location>
</feature>
<organism evidence="7 8">
    <name type="scientific">Microbacterium awajiense</name>
    <dbReference type="NCBI Taxonomy" id="415214"/>
    <lineage>
        <taxon>Bacteria</taxon>
        <taxon>Bacillati</taxon>
        <taxon>Actinomycetota</taxon>
        <taxon>Actinomycetes</taxon>
        <taxon>Micrococcales</taxon>
        <taxon>Microbacteriaceae</taxon>
        <taxon>Microbacterium</taxon>
    </lineage>
</organism>
<dbReference type="Gene3D" id="1.10.357.10">
    <property type="entry name" value="Tetracycline Repressor, domain 2"/>
    <property type="match status" value="1"/>
</dbReference>
<dbReference type="RefSeq" id="WP_344737707.1">
    <property type="nucleotide sequence ID" value="NZ_BAAAYU010000005.1"/>
</dbReference>
<accession>A0ABP7ALM3</accession>
<dbReference type="Pfam" id="PF00440">
    <property type="entry name" value="TetR_N"/>
    <property type="match status" value="1"/>
</dbReference>
<evidence type="ECO:0000313" key="8">
    <source>
        <dbReference type="Proteomes" id="UP001501697"/>
    </source>
</evidence>
<dbReference type="PROSITE" id="PS50977">
    <property type="entry name" value="HTH_TETR_2"/>
    <property type="match status" value="1"/>
</dbReference>
<keyword evidence="3" id="KW-0804">Transcription</keyword>
<dbReference type="InterPro" id="IPR041347">
    <property type="entry name" value="MftR_C"/>
</dbReference>
<keyword evidence="2 4" id="KW-0238">DNA-binding</keyword>
<dbReference type="PANTHER" id="PTHR30055">
    <property type="entry name" value="HTH-TYPE TRANSCRIPTIONAL REGULATOR RUTR"/>
    <property type="match status" value="1"/>
</dbReference>